<keyword evidence="14 22" id="KW-0720">Serine protease</keyword>
<evidence type="ECO:0000256" key="21">
    <source>
        <dbReference type="ARBA" id="ARBA00023180"/>
    </source>
</evidence>
<dbReference type="PANTHER" id="PTHR14218">
    <property type="entry name" value="PROTEASE S8 TRIPEPTIDYL PEPTIDASE I CLN2"/>
    <property type="match status" value="1"/>
</dbReference>
<comment type="catalytic activity">
    <reaction evidence="1">
        <text>Release of an N-terminal tripeptide from a polypeptide.</text>
        <dbReference type="EC" id="3.4.14.10"/>
    </reaction>
</comment>
<feature type="active site" description="Charge relay system" evidence="22">
    <location>
        <position position="500"/>
    </location>
</feature>
<evidence type="ECO:0000256" key="9">
    <source>
        <dbReference type="ARBA" id="ARBA00022679"/>
    </source>
</evidence>
<feature type="binding site" evidence="22">
    <location>
        <position position="543"/>
    </location>
    <ligand>
        <name>Ca(2+)</name>
        <dbReference type="ChEBI" id="CHEBI:29108"/>
    </ligand>
</feature>
<evidence type="ECO:0000256" key="23">
    <source>
        <dbReference type="SAM" id="MobiDB-lite"/>
    </source>
</evidence>
<dbReference type="Pfam" id="PF02434">
    <property type="entry name" value="Fringe"/>
    <property type="match status" value="1"/>
</dbReference>
<dbReference type="SUPFAM" id="SSF54897">
    <property type="entry name" value="Protease propeptides/inhibitors"/>
    <property type="match status" value="1"/>
</dbReference>
<name>A0ABR4HJ37_9EURO</name>
<feature type="binding site" evidence="22">
    <location>
        <position position="571"/>
    </location>
    <ligand>
        <name>Ca(2+)</name>
        <dbReference type="ChEBI" id="CHEBI:29108"/>
    </ligand>
</feature>
<dbReference type="CDD" id="cd11377">
    <property type="entry name" value="Pro-peptidase_S53"/>
    <property type="match status" value="1"/>
</dbReference>
<dbReference type="Gene3D" id="3.90.550.50">
    <property type="match status" value="1"/>
</dbReference>
<dbReference type="Pfam" id="PF00024">
    <property type="entry name" value="PAN_1"/>
    <property type="match status" value="1"/>
</dbReference>
<dbReference type="InterPro" id="IPR015366">
    <property type="entry name" value="S53_propep"/>
</dbReference>
<dbReference type="InterPro" id="IPR000209">
    <property type="entry name" value="Peptidase_S8/S53_dom"/>
</dbReference>
<evidence type="ECO:0000256" key="6">
    <source>
        <dbReference type="ARBA" id="ARBA00022525"/>
    </source>
</evidence>
<dbReference type="EC" id="3.4.14.10" evidence="5"/>
<evidence type="ECO:0000256" key="12">
    <source>
        <dbReference type="ARBA" id="ARBA00022729"/>
    </source>
</evidence>
<evidence type="ECO:0000256" key="10">
    <source>
        <dbReference type="ARBA" id="ARBA00022692"/>
    </source>
</evidence>
<comment type="function">
    <text evidence="2">Secreted tripeptidyl-peptidase which degrades proteins at acidic pHs and is involved in virulence.</text>
</comment>
<evidence type="ECO:0000256" key="22">
    <source>
        <dbReference type="PROSITE-ProRule" id="PRU01032"/>
    </source>
</evidence>
<dbReference type="InterPro" id="IPR036852">
    <property type="entry name" value="Peptidase_S8/S53_dom_sf"/>
</dbReference>
<keyword evidence="11 22" id="KW-0479">Metal-binding</keyword>
<feature type="chain" id="PRO_5045048397" description="tripeptidyl-peptidase II" evidence="24">
    <location>
        <begin position="25"/>
        <end position="1071"/>
    </location>
</feature>
<keyword evidence="8" id="KW-0328">Glycosyltransferase</keyword>
<evidence type="ECO:0000256" key="15">
    <source>
        <dbReference type="ARBA" id="ARBA00022837"/>
    </source>
</evidence>
<feature type="signal peptide" evidence="24">
    <location>
        <begin position="1"/>
        <end position="24"/>
    </location>
</feature>
<dbReference type="PANTHER" id="PTHR14218:SF32">
    <property type="entry name" value="TRIPEPTIDYL PEPTIDASE SED3 (AFU_ORTHOLOGUE AFUA_3G08930)"/>
    <property type="match status" value="1"/>
</dbReference>
<evidence type="ECO:0000256" key="11">
    <source>
        <dbReference type="ARBA" id="ARBA00022723"/>
    </source>
</evidence>
<evidence type="ECO:0000256" key="4">
    <source>
        <dbReference type="ARBA" id="ARBA00004606"/>
    </source>
</evidence>
<feature type="region of interest" description="Disordered" evidence="23">
    <location>
        <begin position="623"/>
        <end position="659"/>
    </location>
</feature>
<sequence length="1071" mass="119731">MGSLSSFIGIVSLVVFHLYAIVAAESSYVTVEQLQEAPDTWLRGPPPPPSKQMKFHIAVHQEKATEFEQLVLDMSTPGHHNYGQHMKRDDLRAWVRPDSRTMEQVLAWLATEDVPDESITSHGNWIEARMSVSQAESLLKTKFYQYFHRKTHQHMIRTLSYSVPREIYPYIQLIQPTTRFGQLGTQMARPAFEPVSATFQDLTSNCTSTVTPDCLRELYGIYDTEAEPDPRNRLGISGYLEQYARYSDLERFLEAYAPNRTDTNFTVVSINGGLNLQNSSSASTEASLDVQYALSLAYNAVATYYTTGGTAPFIPEVGGSSEDESTNEPYLEQLQYLLNLPDEDLPAVLTTSYGEEEQSVPDSYSDATCNLFAQLGARGVSVIFSSGDDGVGRSCLTNDGTNRKRFQAIFPASCPFVTAVGGTQGTNPESAIDFSGGGFSERFPRPTYQEASVSAYLDRLGNKWDGLFNPQGRGVPDVAAQATNYVIIDHGQTYRIGGTSASAPVFAAIVSRLNAARLKDGKPRLGFLNPWLYSLNQTGFTDIVNGGSTGCFGDYGAKVPFASWNATPGWDPATGLGTPFYNTLVKVASFPKPLRWICQALILSGLLVIISQSAYVLHTQSPEFSWEKTTPPPRPPPPPRPRPRPPPKSNEPESLPDCRRFPADAFAEDGIQVTLKIGGAESQERLRSHVEGATTCIPNLLVVSDMGQKLGPFHSHDVLADVIHVLSKEDQRAYQQQREYHYYWDKELAPTNAGWRLDRYKFLSMVEYAYAQNPSAKWYVFVETDTLVLWENLVQLLARYNSSDPLYLGSPTPGRDLGTRRAPIKTFFVYGGSGIVLSATAMDNLLREDRAGTVQGGSDHESQLLITKYQDMVREDCCGDSVLGWVAAQRDVEIAGLWPMFNPTPFHNTPLGRKYWCQPAVSFHKSEPSSSVELWKWAEKRQASGGDTDRPIIYSDLIEFFDFENHTVREDWKNSDHDGFNPPKDEAHASFESCQRACRDHSDCLQFTYHQKKCRLVRTISLGSFAEPDLEDNTEDGRWMAGWDIESIRAYQKENDCEKVDWPEPSTERIF</sequence>
<feature type="compositionally biased region" description="Pro residues" evidence="23">
    <location>
        <begin position="630"/>
        <end position="649"/>
    </location>
</feature>
<keyword evidence="10" id="KW-0812">Transmembrane</keyword>
<evidence type="ECO:0000256" key="2">
    <source>
        <dbReference type="ARBA" id="ARBA00002451"/>
    </source>
</evidence>
<evidence type="ECO:0000256" key="7">
    <source>
        <dbReference type="ARBA" id="ARBA00022670"/>
    </source>
</evidence>
<comment type="subcellular location">
    <subcellularLocation>
        <location evidence="4">Membrane</location>
        <topology evidence="4">Single-pass type II membrane protein</topology>
    </subcellularLocation>
    <subcellularLocation>
        <location evidence="3">Secreted</location>
        <location evidence="3">Extracellular space</location>
    </subcellularLocation>
</comment>
<evidence type="ECO:0000256" key="3">
    <source>
        <dbReference type="ARBA" id="ARBA00004239"/>
    </source>
</evidence>
<dbReference type="InterPro" id="IPR030400">
    <property type="entry name" value="Sedolisin_dom"/>
</dbReference>
<dbReference type="SUPFAM" id="SSF52743">
    <property type="entry name" value="Subtilisin-like"/>
    <property type="match status" value="1"/>
</dbReference>
<keyword evidence="18" id="KW-0843">Virulence</keyword>
<feature type="binding site" evidence="22">
    <location>
        <position position="542"/>
    </location>
    <ligand>
        <name>Ca(2+)</name>
        <dbReference type="ChEBI" id="CHEBI:29108"/>
    </ligand>
</feature>
<dbReference type="Pfam" id="PF00082">
    <property type="entry name" value="Peptidase_S8"/>
    <property type="match status" value="1"/>
</dbReference>
<evidence type="ECO:0000256" key="19">
    <source>
        <dbReference type="ARBA" id="ARBA00023136"/>
    </source>
</evidence>
<dbReference type="EMBL" id="JBFXLT010000027">
    <property type="protein sequence ID" value="KAL2815498.1"/>
    <property type="molecule type" value="Genomic_DNA"/>
</dbReference>
<dbReference type="InterPro" id="IPR003378">
    <property type="entry name" value="Fringe-like_glycosylTrfase"/>
</dbReference>
<evidence type="ECO:0000259" key="25">
    <source>
        <dbReference type="PROSITE" id="PS51695"/>
    </source>
</evidence>
<evidence type="ECO:0000256" key="14">
    <source>
        <dbReference type="ARBA" id="ARBA00022825"/>
    </source>
</evidence>
<keyword evidence="17" id="KW-1133">Transmembrane helix</keyword>
<dbReference type="CDD" id="cd04056">
    <property type="entry name" value="Peptidases_S53"/>
    <property type="match status" value="1"/>
</dbReference>
<evidence type="ECO:0000256" key="1">
    <source>
        <dbReference type="ARBA" id="ARBA00001910"/>
    </source>
</evidence>
<keyword evidence="6" id="KW-0964">Secreted</keyword>
<keyword evidence="9" id="KW-0808">Transferase</keyword>
<organism evidence="26 27">
    <name type="scientific">Aspergillus granulosus</name>
    <dbReference type="NCBI Taxonomy" id="176169"/>
    <lineage>
        <taxon>Eukaryota</taxon>
        <taxon>Fungi</taxon>
        <taxon>Dikarya</taxon>
        <taxon>Ascomycota</taxon>
        <taxon>Pezizomycotina</taxon>
        <taxon>Eurotiomycetes</taxon>
        <taxon>Eurotiomycetidae</taxon>
        <taxon>Eurotiales</taxon>
        <taxon>Aspergillaceae</taxon>
        <taxon>Aspergillus</taxon>
        <taxon>Aspergillus subgen. Nidulantes</taxon>
    </lineage>
</organism>
<keyword evidence="27" id="KW-1185">Reference proteome</keyword>
<feature type="active site" description="Charge relay system" evidence="22">
    <location>
        <position position="289"/>
    </location>
</feature>
<protein>
    <recommendedName>
        <fullName evidence="5">tripeptidyl-peptidase II</fullName>
        <ecNumber evidence="5">3.4.14.10</ecNumber>
    </recommendedName>
</protein>
<keyword evidence="19" id="KW-0472">Membrane</keyword>
<evidence type="ECO:0000256" key="16">
    <source>
        <dbReference type="ARBA" id="ARBA00022968"/>
    </source>
</evidence>
<comment type="cofactor">
    <cofactor evidence="22">
        <name>Ca(2+)</name>
        <dbReference type="ChEBI" id="CHEBI:29108"/>
    </cofactor>
    <text evidence="22">Binds 1 Ca(2+) ion per subunit.</text>
</comment>
<accession>A0ABR4HJ37</accession>
<dbReference type="InterPro" id="IPR003609">
    <property type="entry name" value="Pan_app"/>
</dbReference>
<keyword evidence="16" id="KW-0735">Signal-anchor</keyword>
<reference evidence="26 27" key="1">
    <citation type="submission" date="2024-07" db="EMBL/GenBank/DDBJ databases">
        <title>Section-level genome sequencing and comparative genomics of Aspergillus sections Usti and Cavernicolus.</title>
        <authorList>
            <consortium name="Lawrence Berkeley National Laboratory"/>
            <person name="Nybo J.L."/>
            <person name="Vesth T.C."/>
            <person name="Theobald S."/>
            <person name="Frisvad J.C."/>
            <person name="Larsen T.O."/>
            <person name="Kjaerboelling I."/>
            <person name="Rothschild-Mancinelli K."/>
            <person name="Lyhne E.K."/>
            <person name="Kogle M.E."/>
            <person name="Barry K."/>
            <person name="Clum A."/>
            <person name="Na H."/>
            <person name="Ledsgaard L."/>
            <person name="Lin J."/>
            <person name="Lipzen A."/>
            <person name="Kuo A."/>
            <person name="Riley R."/>
            <person name="Mondo S."/>
            <person name="Labutti K."/>
            <person name="Haridas S."/>
            <person name="Pangalinan J."/>
            <person name="Salamov A.A."/>
            <person name="Simmons B.A."/>
            <person name="Magnuson J.K."/>
            <person name="Chen J."/>
            <person name="Drula E."/>
            <person name="Henrissat B."/>
            <person name="Wiebenga A."/>
            <person name="Lubbers R.J."/>
            <person name="Gomes A.C."/>
            <person name="Makela M.R."/>
            <person name="Stajich J."/>
            <person name="Grigoriev I.V."/>
            <person name="Mortensen U.H."/>
            <person name="De Vries R.P."/>
            <person name="Baker S.E."/>
            <person name="Andersen M.R."/>
        </authorList>
    </citation>
    <scope>NUCLEOTIDE SEQUENCE [LARGE SCALE GENOMIC DNA]</scope>
    <source>
        <strain evidence="26 27">CBS 588.65</strain>
    </source>
</reference>
<feature type="active site" description="Charge relay system" evidence="22">
    <location>
        <position position="285"/>
    </location>
</feature>
<evidence type="ECO:0000256" key="8">
    <source>
        <dbReference type="ARBA" id="ARBA00022676"/>
    </source>
</evidence>
<keyword evidence="12 24" id="KW-0732">Signal</keyword>
<keyword evidence="20" id="KW-0865">Zymogen</keyword>
<dbReference type="Gene3D" id="3.40.50.200">
    <property type="entry name" value="Peptidase S8/S53 domain"/>
    <property type="match status" value="1"/>
</dbReference>
<dbReference type="PROSITE" id="PS51695">
    <property type="entry name" value="SEDOLISIN"/>
    <property type="match status" value="1"/>
</dbReference>
<gene>
    <name evidence="26" type="ORF">BJX63DRAFT_442023</name>
</gene>
<evidence type="ECO:0000313" key="26">
    <source>
        <dbReference type="EMBL" id="KAL2815498.1"/>
    </source>
</evidence>
<evidence type="ECO:0000256" key="13">
    <source>
        <dbReference type="ARBA" id="ARBA00022801"/>
    </source>
</evidence>
<proteinExistence type="predicted"/>
<feature type="domain" description="Peptidase S53" evidence="25">
    <location>
        <begin position="209"/>
        <end position="591"/>
    </location>
</feature>
<dbReference type="Proteomes" id="UP001610334">
    <property type="component" value="Unassembled WGS sequence"/>
</dbReference>
<comment type="caution">
    <text evidence="26">The sequence shown here is derived from an EMBL/GenBank/DDBJ whole genome shotgun (WGS) entry which is preliminary data.</text>
</comment>
<evidence type="ECO:0000256" key="17">
    <source>
        <dbReference type="ARBA" id="ARBA00022989"/>
    </source>
</evidence>
<dbReference type="InterPro" id="IPR023828">
    <property type="entry name" value="Peptidase_S8_Ser-AS"/>
</dbReference>
<keyword evidence="7 22" id="KW-0645">Protease</keyword>
<dbReference type="SMART" id="SM00944">
    <property type="entry name" value="Pro-kuma_activ"/>
    <property type="match status" value="1"/>
</dbReference>
<dbReference type="PROSITE" id="PS00138">
    <property type="entry name" value="SUBTILASE_SER"/>
    <property type="match status" value="1"/>
</dbReference>
<evidence type="ECO:0000256" key="18">
    <source>
        <dbReference type="ARBA" id="ARBA00023026"/>
    </source>
</evidence>
<evidence type="ECO:0000256" key="5">
    <source>
        <dbReference type="ARBA" id="ARBA00012462"/>
    </source>
</evidence>
<keyword evidence="15 22" id="KW-0106">Calcium</keyword>
<feature type="binding site" evidence="22">
    <location>
        <position position="569"/>
    </location>
    <ligand>
        <name>Ca(2+)</name>
        <dbReference type="ChEBI" id="CHEBI:29108"/>
    </ligand>
</feature>
<dbReference type="Gene3D" id="3.50.4.10">
    <property type="entry name" value="Hepatocyte Growth Factor"/>
    <property type="match status" value="1"/>
</dbReference>
<dbReference type="Pfam" id="PF09286">
    <property type="entry name" value="Pro-kuma_activ"/>
    <property type="match status" value="1"/>
</dbReference>
<keyword evidence="21" id="KW-0325">Glycoprotein</keyword>
<keyword evidence="13 22" id="KW-0378">Hydrolase</keyword>
<evidence type="ECO:0000256" key="20">
    <source>
        <dbReference type="ARBA" id="ARBA00023145"/>
    </source>
</evidence>
<dbReference type="InterPro" id="IPR050819">
    <property type="entry name" value="Tripeptidyl-peptidase_I"/>
</dbReference>
<evidence type="ECO:0000313" key="27">
    <source>
        <dbReference type="Proteomes" id="UP001610334"/>
    </source>
</evidence>
<evidence type="ECO:0000256" key="24">
    <source>
        <dbReference type="SAM" id="SignalP"/>
    </source>
</evidence>